<evidence type="ECO:0000256" key="6">
    <source>
        <dbReference type="SAM" id="MobiDB-lite"/>
    </source>
</evidence>
<evidence type="ECO:0000313" key="10">
    <source>
        <dbReference type="Proteomes" id="UP000037460"/>
    </source>
</evidence>
<keyword evidence="10" id="KW-1185">Reference proteome</keyword>
<feature type="region of interest" description="Disordered" evidence="6">
    <location>
        <begin position="1076"/>
        <end position="1125"/>
    </location>
</feature>
<dbReference type="Pfam" id="PF25508">
    <property type="entry name" value="TRPM2"/>
    <property type="match status" value="1"/>
</dbReference>
<proteinExistence type="predicted"/>
<evidence type="ECO:0000259" key="8">
    <source>
        <dbReference type="PROSITE" id="PS51462"/>
    </source>
</evidence>
<feature type="domain" description="Nudix hydrolase" evidence="8">
    <location>
        <begin position="1"/>
        <end position="200"/>
    </location>
</feature>
<evidence type="ECO:0000313" key="9">
    <source>
        <dbReference type="EMBL" id="KOO31417.1"/>
    </source>
</evidence>
<keyword evidence="5 7" id="KW-0472">Membrane</keyword>
<protein>
    <submittedName>
        <fullName evidence="9">ADP-ribose mitochondrial-like protein</fullName>
    </submittedName>
</protein>
<accession>A0A0M0JYN2</accession>
<dbReference type="Pfam" id="PF00293">
    <property type="entry name" value="NUDIX"/>
    <property type="match status" value="1"/>
</dbReference>
<dbReference type="Gene3D" id="3.90.79.10">
    <property type="entry name" value="Nucleoside Triphosphate Pyrophosphohydrolase"/>
    <property type="match status" value="1"/>
</dbReference>
<name>A0A0M0JYN2_9EUKA</name>
<evidence type="ECO:0000256" key="4">
    <source>
        <dbReference type="ARBA" id="ARBA00022989"/>
    </source>
</evidence>
<evidence type="ECO:0000256" key="3">
    <source>
        <dbReference type="ARBA" id="ARBA00022692"/>
    </source>
</evidence>
<feature type="transmembrane region" description="Helical" evidence="7">
    <location>
        <begin position="910"/>
        <end position="931"/>
    </location>
</feature>
<dbReference type="InterPro" id="IPR005821">
    <property type="entry name" value="Ion_trans_dom"/>
</dbReference>
<organism evidence="9 10">
    <name type="scientific">Chrysochromulina tobinii</name>
    <dbReference type="NCBI Taxonomy" id="1460289"/>
    <lineage>
        <taxon>Eukaryota</taxon>
        <taxon>Haptista</taxon>
        <taxon>Haptophyta</taxon>
        <taxon>Prymnesiophyceae</taxon>
        <taxon>Prymnesiales</taxon>
        <taxon>Chrysochromulinaceae</taxon>
        <taxon>Chrysochromulina</taxon>
    </lineage>
</organism>
<dbReference type="PROSITE" id="PS51462">
    <property type="entry name" value="NUDIX"/>
    <property type="match status" value="1"/>
</dbReference>
<dbReference type="InterPro" id="IPR000086">
    <property type="entry name" value="NUDIX_hydrolase_dom"/>
</dbReference>
<comment type="caution">
    <text evidence="9">The sequence shown here is derived from an EMBL/GenBank/DDBJ whole genome shotgun (WGS) entry which is preliminary data.</text>
</comment>
<dbReference type="InterPro" id="IPR057366">
    <property type="entry name" value="TRPM-like"/>
</dbReference>
<dbReference type="Pfam" id="PF00520">
    <property type="entry name" value="Ion_trans"/>
    <property type="match status" value="1"/>
</dbReference>
<dbReference type="Proteomes" id="UP000037460">
    <property type="component" value="Unassembled WGS sequence"/>
</dbReference>
<comment type="subcellular location">
    <subcellularLocation>
        <location evidence="1">Cell membrane</location>
        <topology evidence="1">Multi-pass membrane protein</topology>
    </subcellularLocation>
</comment>
<feature type="transmembrane region" description="Helical" evidence="7">
    <location>
        <begin position="824"/>
        <end position="850"/>
    </location>
</feature>
<dbReference type="PANTHER" id="PTHR13800:SF1">
    <property type="entry name" value="TRANSIENT RECEPTOR POTENTIAL CATION CHANNEL TRPM"/>
    <property type="match status" value="1"/>
</dbReference>
<evidence type="ECO:0000256" key="1">
    <source>
        <dbReference type="ARBA" id="ARBA00004651"/>
    </source>
</evidence>
<dbReference type="GO" id="GO:0005261">
    <property type="term" value="F:monoatomic cation channel activity"/>
    <property type="evidence" value="ECO:0007669"/>
    <property type="project" value="TreeGrafter"/>
</dbReference>
<dbReference type="EMBL" id="JWZX01002019">
    <property type="protein sequence ID" value="KOO31417.1"/>
    <property type="molecule type" value="Genomic_DNA"/>
</dbReference>
<evidence type="ECO:0000256" key="7">
    <source>
        <dbReference type="SAM" id="Phobius"/>
    </source>
</evidence>
<sequence>MVVIKRKDTGDWAIPGGMVDEGETVSETVKREFMEEACAVNANATKESNKKLVNDLFESGVVVYRGSPEDQQSTARDLADDFLGRNSDGEYVPLIHQKMDTDTDLSDIYSQRHDADNKHEPGCTVAAEGYVDDVRNTDNAWIEMTVRHTHLSRELGGQLPFATSKDATWVPLHTILSDVAQHAGVAATDHKWLETVKQIVKSEYTQPGLLQLVVRWGRSDIAKIVLKDEELQVQRHRSAVQRALQDALERSVDTAFDVALVETLLDHGADAAGVSIAGLWGIEADSFGYCRELKDGNYDAKESRVRRARQQMATVVPGCLTVLSFVFGREASGRDASQRREKAVSNLRAWKESQGSSSTLPLARSTRSSSDLFSSSDEAHDLSLVASGRATRGDLKGDQYRKQREAARLMTPWSQPQLNLMEKLVKGFESYGQNQPVVRDFDLMCWALVVGSLDVAHIMWKRTKSPLRAGLVAQSICHQIKLEKKIREQELEQAAERFSEDTVGVLNHIANAEAARKLLTCTQGAFADIGISGAHKCEVLDLAILLENRTFVSHRYCMEVMEEQFNGRHHGGGAIQLKKASRGCYCLPEVTINDLAPDANNTHRLRKWGLLRSYAYDLWRIPRVKRYMQTRAMVLFVISFCTVAFQPLCGPLHATHGIFFGWLLAMVVQEIHQHYHTGSHAYWGLGLDRVWNLLDVTFIALMLIASAIRLATSDLAGDFGDGLEDLANNQHTSVSLIGWLRHVSMREPYPSGYGPRQLRMVNVTSPPLYGPSVDTCQLTVLIDSLRSILGVTAIPLFLRLFELLTFNDRLGVLLVCLKEMANNLFDWLCLLIILLIGFSVSFSILTPNYFQGSQLQLADSAGPLRPFDRWNVHVDFSAGGSFFLPFWALYGQFDPGEFAAAPAASSLAPLVLWVYLMIAAVVFVNLLIAMFNSTYDKVFMKASEQWKMQRVHQIKAYIRLYPMPPPLNVPCLLVQQMWTMCTALLGSLRRSCGTDPESLGGPTVRHELTEFEAETMEKNAMIKYLEKKSKDGGTSPTPKGVSTLDESVVQKLEYIYEWAKEAKDKEPTTRHLRHLGTSISTDIGSPTPAARSRQSTGLSTADSVTPRPHRSRKAVTSWAESMSDE</sequence>
<evidence type="ECO:0000256" key="2">
    <source>
        <dbReference type="ARBA" id="ARBA00022475"/>
    </source>
</evidence>
<dbReference type="OrthoDB" id="301415at2759"/>
<feature type="compositionally biased region" description="Polar residues" evidence="6">
    <location>
        <begin position="1092"/>
        <end position="1103"/>
    </location>
</feature>
<dbReference type="SUPFAM" id="SSF55811">
    <property type="entry name" value="Nudix"/>
    <property type="match status" value="1"/>
</dbReference>
<gene>
    <name evidence="9" type="ORF">Ctob_014919</name>
</gene>
<keyword evidence="2" id="KW-1003">Cell membrane</keyword>
<dbReference type="GO" id="GO:0030001">
    <property type="term" value="P:metal ion transport"/>
    <property type="evidence" value="ECO:0007669"/>
    <property type="project" value="TreeGrafter"/>
</dbReference>
<keyword evidence="3 7" id="KW-0812">Transmembrane</keyword>
<keyword evidence="4 7" id="KW-1133">Transmembrane helix</keyword>
<dbReference type="PANTHER" id="PTHR13800">
    <property type="entry name" value="TRANSIENT RECEPTOR POTENTIAL CATION CHANNEL, SUBFAMILY M, MEMBER 6"/>
    <property type="match status" value="1"/>
</dbReference>
<dbReference type="AlphaFoldDB" id="A0A0M0JYN2"/>
<reference evidence="10" key="1">
    <citation type="journal article" date="2015" name="PLoS Genet.">
        <title>Genome Sequence and Transcriptome Analyses of Chrysochromulina tobin: Metabolic Tools for Enhanced Algal Fitness in the Prominent Order Prymnesiales (Haptophyceae).</title>
        <authorList>
            <person name="Hovde B.T."/>
            <person name="Deodato C.R."/>
            <person name="Hunsperger H.M."/>
            <person name="Ryken S.A."/>
            <person name="Yost W."/>
            <person name="Jha R.K."/>
            <person name="Patterson J."/>
            <person name="Monnat R.J. Jr."/>
            <person name="Barlow S.B."/>
            <person name="Starkenburg S.R."/>
            <person name="Cattolico R.A."/>
        </authorList>
    </citation>
    <scope>NUCLEOTIDE SEQUENCE</scope>
    <source>
        <strain evidence="10">CCMP291</strain>
    </source>
</reference>
<evidence type="ECO:0000256" key="5">
    <source>
        <dbReference type="ARBA" id="ARBA00023136"/>
    </source>
</evidence>
<feature type="transmembrane region" description="Helical" evidence="7">
    <location>
        <begin position="870"/>
        <end position="890"/>
    </location>
</feature>
<dbReference type="InterPro" id="IPR050927">
    <property type="entry name" value="TRPM"/>
</dbReference>
<dbReference type="InterPro" id="IPR015797">
    <property type="entry name" value="NUDIX_hydrolase-like_dom_sf"/>
</dbReference>
<dbReference type="GO" id="GO:0005886">
    <property type="term" value="C:plasma membrane"/>
    <property type="evidence" value="ECO:0007669"/>
    <property type="project" value="UniProtKB-SubCell"/>
</dbReference>